<proteinExistence type="predicted"/>
<dbReference type="InterPro" id="IPR010654">
    <property type="entry name" value="Phage_lambda_tail_I"/>
</dbReference>
<dbReference type="EMBL" id="PUIQ01000009">
    <property type="protein sequence ID" value="PQP19716.1"/>
    <property type="molecule type" value="Genomic_DNA"/>
</dbReference>
<keyword evidence="1" id="KW-0812">Transmembrane</keyword>
<evidence type="ECO:0000313" key="3">
    <source>
        <dbReference type="Proteomes" id="UP000238206"/>
    </source>
</evidence>
<organism evidence="2 3">
    <name type="scientific">Burkholderia cepacia</name>
    <name type="common">Pseudomonas cepacia</name>
    <dbReference type="NCBI Taxonomy" id="292"/>
    <lineage>
        <taxon>Bacteria</taxon>
        <taxon>Pseudomonadati</taxon>
        <taxon>Pseudomonadota</taxon>
        <taxon>Betaproteobacteria</taxon>
        <taxon>Burkholderiales</taxon>
        <taxon>Burkholderiaceae</taxon>
        <taxon>Burkholderia</taxon>
        <taxon>Burkholderia cepacia complex</taxon>
    </lineage>
</organism>
<accession>A0A2S8IY40</accession>
<comment type="caution">
    <text evidence="2">The sequence shown here is derived from an EMBL/GenBank/DDBJ whole genome shotgun (WGS) entry which is preliminary data.</text>
</comment>
<sequence>MGQELTTIRLYGVAGVRFGRLHRLAVGSAHEAVRALCAVVPGFRTFLARSRDMGLTFAVFLDKTNIGRDELEFPASRSEIRIAPVIAGSKRGGLFQTILGAALVVVGALTSWSGGTALMMMGASMMLGGVVQMLSPQTGGLSGVTDNGTSYYFNGPVNSSAQGEPVPIVYGEIMAGSKVASSGIYTEDQA</sequence>
<gene>
    <name evidence="2" type="ORF">C5615_09770</name>
</gene>
<feature type="transmembrane region" description="Helical" evidence="1">
    <location>
        <begin position="94"/>
        <end position="112"/>
    </location>
</feature>
<dbReference type="Proteomes" id="UP000238206">
    <property type="component" value="Unassembled WGS sequence"/>
</dbReference>
<evidence type="ECO:0000313" key="2">
    <source>
        <dbReference type="EMBL" id="PQP19716.1"/>
    </source>
</evidence>
<evidence type="ECO:0000256" key="1">
    <source>
        <dbReference type="SAM" id="Phobius"/>
    </source>
</evidence>
<reference evidence="2 3" key="1">
    <citation type="submission" date="2018-02" db="EMBL/GenBank/DDBJ databases">
        <title>Draft genome sequencing of Burkholderia cepacia Y14-15.</title>
        <authorList>
            <person name="Zheng B.-X."/>
        </authorList>
    </citation>
    <scope>NUCLEOTIDE SEQUENCE [LARGE SCALE GENOMIC DNA]</scope>
    <source>
        <strain evidence="2 3">Y14-15</strain>
    </source>
</reference>
<name>A0A2S8IY40_BURCE</name>
<dbReference type="AlphaFoldDB" id="A0A2S8IY40"/>
<protein>
    <submittedName>
        <fullName evidence="2">Phage tail protein</fullName>
    </submittedName>
</protein>
<dbReference type="RefSeq" id="WP_105390517.1">
    <property type="nucleotide sequence ID" value="NZ_PUIQ01000009.1"/>
</dbReference>
<dbReference type="Pfam" id="PF06805">
    <property type="entry name" value="Lambda_tail_I"/>
    <property type="match status" value="1"/>
</dbReference>
<keyword evidence="1" id="KW-0472">Membrane</keyword>
<keyword evidence="1" id="KW-1133">Transmembrane helix</keyword>